<feature type="region of interest" description="Disordered" evidence="1">
    <location>
        <begin position="568"/>
        <end position="587"/>
    </location>
</feature>
<feature type="region of interest" description="Disordered" evidence="1">
    <location>
        <begin position="492"/>
        <end position="559"/>
    </location>
</feature>
<feature type="compositionally biased region" description="Basic residues" evidence="1">
    <location>
        <begin position="743"/>
        <end position="755"/>
    </location>
</feature>
<reference evidence="3 4" key="1">
    <citation type="journal article" date="2018" name="Mycol. Prog.">
        <title>Coniella lustricola, a new species from submerged detritus.</title>
        <authorList>
            <person name="Raudabaugh D.B."/>
            <person name="Iturriaga T."/>
            <person name="Carver A."/>
            <person name="Mondo S."/>
            <person name="Pangilinan J."/>
            <person name="Lipzen A."/>
            <person name="He G."/>
            <person name="Amirebrahimi M."/>
            <person name="Grigoriev I.V."/>
            <person name="Miller A.N."/>
        </authorList>
    </citation>
    <scope>NUCLEOTIDE SEQUENCE [LARGE SCALE GENOMIC DNA]</scope>
    <source>
        <strain evidence="3 4">B22-T-1</strain>
    </source>
</reference>
<sequence length="933" mass="100272">MPFFSEPLDHDGIADSSTTTLCPSVPEPQVLVSRPLPILHQQPRHRTSDESIRTDLCDGPIATSLASSPSAASAIARDMRVTATESDPAASHPATSNRAELIERLKRGESPTWIPNRKHDGAFPIRGSRDLSPSTPSNQESRSQQGRDLERPRSALHSGDFTQHQQHAPGAPRRGQAVVESRNSTSSSVKTAPEARSAPLGPPPPPSASSSSHPTQPWFATSPPRNYMPPGSDAQVAFPDFFAPPDYRSSPPSLCSSLSASFVFKHPTSPLVQSESNDDEKDVSLNAMKLDPCPASSPQRIVPRRQTLHTLRSSHNTLTSLPMPLSAQKIPTAATIRRENTVPYQAHQPRRSLTSVPTAVWSAQVSASEPHKTVTPYAISSSSSTRRLSLAFDSYSSSLSSSSSSPLLQRTSMVGSYEESILRGRMSTTPSKPLDFLAQIGVLGLGGNCKSSLRCPAHVTLPFHAVFYSYSASGAGIGSSAIGATDDGPSPYVGMIDLENGLTPPVDRDEARHPPRRRSGRRGSAGRRSRAGSVAEDGDVKMSGVDKIPDTKMTSQPMPDARDIAKHHRRQRTGGSSFSASNMPKAPPGGSYRIPEKGQLQIIIKNQNKTAVKLFLVPYDLAGMEPGTKTFIRQRVYTGGSCVNSNNKTSLSSSSSGRAASVAPADEKPILRYLVHLHICSPARGRFYLYKSIRVVFASRVPDDKERLRNEITLPEPRFTPYKAVRVMHPPVTAAPPHQPQHTQHHTYPHPHHLQHSNTPSTNLAAEMAFRRSTSGFSFGSQVGIAHRPAPKASSGVEASPYTSRSYCSSSSASMTMSDAYALELRQWRAAATKAAKDRAAGPAETSAKEERASASSLPSSLASAGAANERLSSVAVSSEGLLTQRLRSLGMGTGFGMRVQSEWRGSGIEDEMVVSPGWLADGAMMKDGEGDR</sequence>
<dbReference type="OrthoDB" id="8625101at2759"/>
<evidence type="ECO:0000313" key="3">
    <source>
        <dbReference type="EMBL" id="PSS00726.1"/>
    </source>
</evidence>
<feature type="region of interest" description="Disordered" evidence="1">
    <location>
        <begin position="106"/>
        <end position="232"/>
    </location>
</feature>
<dbReference type="InParanoid" id="A0A2T3AJH4"/>
<dbReference type="InterPro" id="IPR051506">
    <property type="entry name" value="ATOS_Transcription_Regulators"/>
</dbReference>
<protein>
    <recommendedName>
        <fullName evidence="2">Atos-like conserved domain-containing protein</fullName>
    </recommendedName>
</protein>
<feature type="compositionally biased region" description="Basic residues" evidence="1">
    <location>
        <begin position="514"/>
        <end position="530"/>
    </location>
</feature>
<dbReference type="InterPro" id="IPR025261">
    <property type="entry name" value="Atos-like_cons_dom"/>
</dbReference>
<feature type="compositionally biased region" description="Low complexity" evidence="1">
    <location>
        <begin position="208"/>
        <end position="217"/>
    </location>
</feature>
<dbReference type="EMBL" id="KZ678382">
    <property type="protein sequence ID" value="PSS00726.1"/>
    <property type="molecule type" value="Genomic_DNA"/>
</dbReference>
<dbReference type="STRING" id="2025994.A0A2T3AJH4"/>
<feature type="region of interest" description="Disordered" evidence="1">
    <location>
        <begin position="1"/>
        <end position="28"/>
    </location>
</feature>
<feature type="region of interest" description="Disordered" evidence="1">
    <location>
        <begin position="836"/>
        <end position="861"/>
    </location>
</feature>
<dbReference type="Proteomes" id="UP000241462">
    <property type="component" value="Unassembled WGS sequence"/>
</dbReference>
<feature type="compositionally biased region" description="Polar residues" evidence="1">
    <location>
        <begin position="573"/>
        <end position="582"/>
    </location>
</feature>
<feature type="region of interest" description="Disordered" evidence="1">
    <location>
        <begin position="735"/>
        <end position="758"/>
    </location>
</feature>
<dbReference type="AlphaFoldDB" id="A0A2T3AJH4"/>
<dbReference type="PANTHER" id="PTHR13199">
    <property type="entry name" value="GH03947P"/>
    <property type="match status" value="1"/>
</dbReference>
<dbReference type="SMART" id="SM01177">
    <property type="entry name" value="DUF4210"/>
    <property type="match status" value="1"/>
</dbReference>
<gene>
    <name evidence="3" type="ORF">BD289DRAFT_450282</name>
</gene>
<name>A0A2T3AJH4_9PEZI</name>
<dbReference type="Pfam" id="PF13889">
    <property type="entry name" value="Chromosome_seg"/>
    <property type="match status" value="1"/>
</dbReference>
<evidence type="ECO:0000259" key="2">
    <source>
        <dbReference type="SMART" id="SM01177"/>
    </source>
</evidence>
<evidence type="ECO:0000313" key="4">
    <source>
        <dbReference type="Proteomes" id="UP000241462"/>
    </source>
</evidence>
<proteinExistence type="predicted"/>
<feature type="domain" description="Atos-like conserved" evidence="2">
    <location>
        <begin position="413"/>
        <end position="493"/>
    </location>
</feature>
<feature type="compositionally biased region" description="Polar residues" evidence="1">
    <location>
        <begin position="131"/>
        <end position="144"/>
    </location>
</feature>
<dbReference type="Pfam" id="PF13915">
    <property type="entry name" value="DUF4210"/>
    <property type="match status" value="1"/>
</dbReference>
<accession>A0A2T3AJH4</accession>
<dbReference type="PANTHER" id="PTHR13199:SF11">
    <property type="entry name" value="PROTEIN ATOSSA"/>
    <property type="match status" value="1"/>
</dbReference>
<organism evidence="3 4">
    <name type="scientific">Coniella lustricola</name>
    <dbReference type="NCBI Taxonomy" id="2025994"/>
    <lineage>
        <taxon>Eukaryota</taxon>
        <taxon>Fungi</taxon>
        <taxon>Dikarya</taxon>
        <taxon>Ascomycota</taxon>
        <taxon>Pezizomycotina</taxon>
        <taxon>Sordariomycetes</taxon>
        <taxon>Sordariomycetidae</taxon>
        <taxon>Diaporthales</taxon>
        <taxon>Schizoparmaceae</taxon>
        <taxon>Coniella</taxon>
    </lineage>
</organism>
<evidence type="ECO:0000256" key="1">
    <source>
        <dbReference type="SAM" id="MobiDB-lite"/>
    </source>
</evidence>
<keyword evidence="4" id="KW-1185">Reference proteome</keyword>
<feature type="compositionally biased region" description="Polar residues" evidence="1">
    <location>
        <begin position="181"/>
        <end position="190"/>
    </location>
</feature>
<dbReference type="InterPro" id="IPR033473">
    <property type="entry name" value="Atos-like_C"/>
</dbReference>